<evidence type="ECO:0000313" key="1">
    <source>
        <dbReference type="EMBL" id="KAK3076763.1"/>
    </source>
</evidence>
<proteinExistence type="predicted"/>
<feature type="non-terminal residue" evidence="1">
    <location>
        <position position="441"/>
    </location>
</feature>
<accession>A0ACC3DJG6</accession>
<evidence type="ECO:0000313" key="2">
    <source>
        <dbReference type="Proteomes" id="UP001186974"/>
    </source>
</evidence>
<dbReference type="EMBL" id="JAWDJW010003588">
    <property type="protein sequence ID" value="KAK3076763.1"/>
    <property type="molecule type" value="Genomic_DNA"/>
</dbReference>
<name>A0ACC3DJG6_9PEZI</name>
<sequence>MAPAKSMSAFVEQKGTLTGHIAPQFQPQANDRRAMATKFKADVPPTTLKPQQPVQTRPATRPSDVLRGGQNIGAMLAPPVPASHKQAYDRPESVRSDMFGTNYEGYTNTSVPSVLQIEDSQLDSQGRPIGHPMSVSNEVFEEREEDYEEAVGHENDYGHGYGQAKQHSIIHLSQTIAGMHHMLESQGQLAMDNSYATTTSGVPEDPDLHDQQEEGIGSEEESGEDGSEFHGEQAASPTPAPYTSRSQQQYREEQPAVRRHDQHQQQGNALPPVYGEAAGLRKRDQQTHQLAVRRSMPVTQSRTAQQSTVAQIPIATTPAVTQILRAAAGGGRPKPSEAENDQRHEAAATVQPGVPLASGNTASNTRSPVHEPDTDHLDYAAADIPAMPYSELQTQSFDHDPNAPKSAMTKDVQNKSLAERLGATRLLQPEEQAEFFASLSL</sequence>
<reference evidence="1" key="1">
    <citation type="submission" date="2024-09" db="EMBL/GenBank/DDBJ databases">
        <title>Black Yeasts Isolated from many extreme environments.</title>
        <authorList>
            <person name="Coleine C."/>
            <person name="Stajich J.E."/>
            <person name="Selbmann L."/>
        </authorList>
    </citation>
    <scope>NUCLEOTIDE SEQUENCE</scope>
    <source>
        <strain evidence="1">CCFEE 5737</strain>
    </source>
</reference>
<comment type="caution">
    <text evidence="1">The sequence shown here is derived from an EMBL/GenBank/DDBJ whole genome shotgun (WGS) entry which is preliminary data.</text>
</comment>
<keyword evidence="2" id="KW-1185">Reference proteome</keyword>
<dbReference type="Proteomes" id="UP001186974">
    <property type="component" value="Unassembled WGS sequence"/>
</dbReference>
<organism evidence="1 2">
    <name type="scientific">Coniosporium uncinatum</name>
    <dbReference type="NCBI Taxonomy" id="93489"/>
    <lineage>
        <taxon>Eukaryota</taxon>
        <taxon>Fungi</taxon>
        <taxon>Dikarya</taxon>
        <taxon>Ascomycota</taxon>
        <taxon>Pezizomycotina</taxon>
        <taxon>Dothideomycetes</taxon>
        <taxon>Dothideomycetes incertae sedis</taxon>
        <taxon>Coniosporium</taxon>
    </lineage>
</organism>
<gene>
    <name evidence="1" type="ORF">LTS18_012129</name>
</gene>
<protein>
    <submittedName>
        <fullName evidence="1">Uncharacterized protein</fullName>
    </submittedName>
</protein>